<keyword evidence="1" id="KW-1133">Transmembrane helix</keyword>
<evidence type="ECO:0000313" key="3">
    <source>
        <dbReference type="Proteomes" id="UP000003751"/>
    </source>
</evidence>
<comment type="caution">
    <text evidence="2">The sequence shown here is derived from an EMBL/GenBank/DDBJ whole genome shotgun (WGS) entry which is preliminary data.</text>
</comment>
<proteinExistence type="predicted"/>
<dbReference type="Proteomes" id="UP000003751">
    <property type="component" value="Unassembled WGS sequence"/>
</dbReference>
<accession>E7QZA3</accession>
<dbReference type="AlphaFoldDB" id="E7QZA3"/>
<keyword evidence="1" id="KW-0472">Membrane</keyword>
<reference evidence="2 3" key="1">
    <citation type="journal article" date="2014" name="ISME J.">
        <title>Trehalose/2-sulfotrehalose biosynthesis and glycine-betaine uptake are widely spread mechanisms for osmoadaptation in the Halobacteriales.</title>
        <authorList>
            <person name="Youssef N.H."/>
            <person name="Savage-Ashlock K.N."/>
            <person name="McCully A.L."/>
            <person name="Luedtke B."/>
            <person name="Shaw E.I."/>
            <person name="Hoff W.D."/>
            <person name="Elshahed M.S."/>
        </authorList>
    </citation>
    <scope>NUCLEOTIDE SEQUENCE [LARGE SCALE GENOMIC DNA]</scope>
    <source>
        <strain evidence="2 3">DX253</strain>
    </source>
</reference>
<feature type="transmembrane region" description="Helical" evidence="1">
    <location>
        <begin position="73"/>
        <end position="101"/>
    </location>
</feature>
<dbReference type="PATRIC" id="fig|797209.4.peg.4022"/>
<sequence>MNPAVAYGASVRSHRLSYSVARFRDEFHAFLLGRGVTQMTNEKQDVVSEYDRGYDEGYERASRRTRRSKRRGTLSIVIGAIGALLLAILVVLALFLGGIWLGSLVADQPANAPITPVVPAGTGVTGDVTVVEGDTTVTVAGTGVANVPIPGSGHIAIIVEPTTITVPTNGDVSLISIRTGGVSVRW</sequence>
<organism evidence="2 3">
    <name type="scientific">Haladaptatus paucihalophilus DX253</name>
    <dbReference type="NCBI Taxonomy" id="797209"/>
    <lineage>
        <taxon>Archaea</taxon>
        <taxon>Methanobacteriati</taxon>
        <taxon>Methanobacteriota</taxon>
        <taxon>Stenosarchaea group</taxon>
        <taxon>Halobacteria</taxon>
        <taxon>Halobacteriales</taxon>
        <taxon>Haladaptataceae</taxon>
        <taxon>Haladaptatus</taxon>
    </lineage>
</organism>
<evidence type="ECO:0000256" key="1">
    <source>
        <dbReference type="SAM" id="Phobius"/>
    </source>
</evidence>
<keyword evidence="1" id="KW-0812">Transmembrane</keyword>
<gene>
    <name evidence="2" type="ORF">ZOD2009_20552</name>
</gene>
<evidence type="ECO:0000313" key="2">
    <source>
        <dbReference type="EMBL" id="EFW90024.1"/>
    </source>
</evidence>
<name>E7QZA3_HALPU</name>
<protein>
    <submittedName>
        <fullName evidence="2">Uncharacterized protein</fullName>
    </submittedName>
</protein>
<dbReference type="EMBL" id="AEMG01000029">
    <property type="protein sequence ID" value="EFW90024.1"/>
    <property type="molecule type" value="Genomic_DNA"/>
</dbReference>